<proteinExistence type="inferred from homology"/>
<reference evidence="4" key="1">
    <citation type="submission" date="2023-03" db="EMBL/GenBank/DDBJ databases">
        <authorList>
            <person name="Steffen K."/>
            <person name="Cardenas P."/>
        </authorList>
    </citation>
    <scope>NUCLEOTIDE SEQUENCE</scope>
</reference>
<evidence type="ECO:0000256" key="1">
    <source>
        <dbReference type="ARBA" id="ARBA00009224"/>
    </source>
</evidence>
<keyword evidence="5" id="KW-1185">Reference proteome</keyword>
<evidence type="ECO:0000256" key="3">
    <source>
        <dbReference type="ARBA" id="ARBA00029631"/>
    </source>
</evidence>
<dbReference type="AlphaFoldDB" id="A0AA35S599"/>
<dbReference type="PANTHER" id="PTHR11001">
    <property type="entry name" value="MITOCHONDRIAL FISSION PROCESS PROTEIN 1"/>
    <property type="match status" value="1"/>
</dbReference>
<evidence type="ECO:0000313" key="5">
    <source>
        <dbReference type="Proteomes" id="UP001174909"/>
    </source>
</evidence>
<accession>A0AA35S599</accession>
<sequence>MGAEFAELSPPPPWRKGAQLARDPFREVPLRYLGYANEVGEAFRHMVGVRWVYLTYLVSSSYVAAHALQQGVRASRPTSPHGGIVKTLHESHVTKSGAVVDTLVWQGLASVVVPGFTINRACALTRLLLRQRVIQRQMAMSPALQRWTVTAVGLGCIPFIIQPIDRLVDRFMDRFGRPFLKNFLP</sequence>
<evidence type="ECO:0000256" key="2">
    <source>
        <dbReference type="ARBA" id="ARBA00017835"/>
    </source>
</evidence>
<dbReference type="GO" id="GO:0000266">
    <property type="term" value="P:mitochondrial fission"/>
    <property type="evidence" value="ECO:0007669"/>
    <property type="project" value="TreeGrafter"/>
</dbReference>
<protein>
    <recommendedName>
        <fullName evidence="2">Mitochondrial fission process protein 1</fullName>
    </recommendedName>
    <alternativeName>
        <fullName evidence="3">Mitochondrial 18 kDa protein</fullName>
    </alternativeName>
</protein>
<evidence type="ECO:0000313" key="4">
    <source>
        <dbReference type="EMBL" id="CAI8023459.1"/>
    </source>
</evidence>
<comment type="caution">
    <text evidence="4">The sequence shown here is derived from an EMBL/GenBank/DDBJ whole genome shotgun (WGS) entry which is preliminary data.</text>
</comment>
<dbReference type="EMBL" id="CASHTH010002007">
    <property type="protein sequence ID" value="CAI8023459.1"/>
    <property type="molecule type" value="Genomic_DNA"/>
</dbReference>
<name>A0AA35S599_GEOBA</name>
<dbReference type="PANTHER" id="PTHR11001:SF2">
    <property type="entry name" value="MITOCHONDRIAL FISSION PROCESS PROTEIN 1"/>
    <property type="match status" value="1"/>
</dbReference>
<dbReference type="Proteomes" id="UP001174909">
    <property type="component" value="Unassembled WGS sequence"/>
</dbReference>
<dbReference type="Pfam" id="PF10558">
    <property type="entry name" value="MTP18"/>
    <property type="match status" value="1"/>
</dbReference>
<dbReference type="GO" id="GO:0005739">
    <property type="term" value="C:mitochondrion"/>
    <property type="evidence" value="ECO:0007669"/>
    <property type="project" value="TreeGrafter"/>
</dbReference>
<gene>
    <name evidence="4" type="ORF">GBAR_LOCUS13705</name>
</gene>
<dbReference type="InterPro" id="IPR019560">
    <property type="entry name" value="Mitochondrial_18_kDa_protein"/>
</dbReference>
<organism evidence="4 5">
    <name type="scientific">Geodia barretti</name>
    <name type="common">Barrett's horny sponge</name>
    <dbReference type="NCBI Taxonomy" id="519541"/>
    <lineage>
        <taxon>Eukaryota</taxon>
        <taxon>Metazoa</taxon>
        <taxon>Porifera</taxon>
        <taxon>Demospongiae</taxon>
        <taxon>Heteroscleromorpha</taxon>
        <taxon>Tetractinellida</taxon>
        <taxon>Astrophorina</taxon>
        <taxon>Geodiidae</taxon>
        <taxon>Geodia</taxon>
    </lineage>
</organism>
<comment type="similarity">
    <text evidence="1">Belongs to the MTFP1 family.</text>
</comment>